<dbReference type="GO" id="GO:0046513">
    <property type="term" value="P:ceramide biosynthetic process"/>
    <property type="evidence" value="ECO:0007669"/>
    <property type="project" value="TreeGrafter"/>
</dbReference>
<evidence type="ECO:0000256" key="5">
    <source>
        <dbReference type="ARBA" id="ARBA00022729"/>
    </source>
</evidence>
<dbReference type="EMBL" id="AZBU02000004">
    <property type="protein sequence ID" value="TKR81616.1"/>
    <property type="molecule type" value="Genomic_DNA"/>
</dbReference>
<dbReference type="InterPro" id="IPR004843">
    <property type="entry name" value="Calcineurin-like_PHP"/>
</dbReference>
<name>A0A4U5NFX2_STECR</name>
<dbReference type="GO" id="GO:0016798">
    <property type="term" value="F:hydrolase activity, acting on glycosyl bonds"/>
    <property type="evidence" value="ECO:0007669"/>
    <property type="project" value="UniProtKB-KW"/>
</dbReference>
<feature type="binding site" evidence="13">
    <location>
        <position position="168"/>
    </location>
    <ligand>
        <name>Zn(2+)</name>
        <dbReference type="ChEBI" id="CHEBI:29105"/>
        <label>1</label>
    </ligand>
</feature>
<comment type="caution">
    <text evidence="17">The sequence shown here is derived from an EMBL/GenBank/DDBJ whole genome shotgun (WGS) entry which is preliminary data.</text>
</comment>
<evidence type="ECO:0000256" key="4">
    <source>
        <dbReference type="ARBA" id="ARBA00022723"/>
    </source>
</evidence>
<dbReference type="Gene3D" id="3.60.21.10">
    <property type="match status" value="1"/>
</dbReference>
<dbReference type="SUPFAM" id="SSF56300">
    <property type="entry name" value="Metallo-dependent phosphatases"/>
    <property type="match status" value="1"/>
</dbReference>
<dbReference type="InterPro" id="IPR029052">
    <property type="entry name" value="Metallo-depent_PP-like"/>
</dbReference>
<dbReference type="AlphaFoldDB" id="A0A4U5NFX2"/>
<feature type="disulfide bond" evidence="14">
    <location>
        <begin position="196"/>
        <end position="222"/>
    </location>
</feature>
<gene>
    <name evidence="17" type="ORF">L596_015459</name>
</gene>
<dbReference type="GO" id="GO:0005764">
    <property type="term" value="C:lysosome"/>
    <property type="evidence" value="ECO:0007669"/>
    <property type="project" value="TreeGrafter"/>
</dbReference>
<keyword evidence="7 13" id="KW-0862">Zinc</keyword>
<evidence type="ECO:0000259" key="16">
    <source>
        <dbReference type="PROSITE" id="PS50015"/>
    </source>
</evidence>
<dbReference type="InterPro" id="IPR007856">
    <property type="entry name" value="SapB_1"/>
</dbReference>
<feature type="signal peptide" evidence="15">
    <location>
        <begin position="1"/>
        <end position="19"/>
    </location>
</feature>
<dbReference type="Pfam" id="PF00149">
    <property type="entry name" value="Metallophos"/>
    <property type="match status" value="1"/>
</dbReference>
<dbReference type="InterPro" id="IPR011001">
    <property type="entry name" value="Saposin-like"/>
</dbReference>
<reference evidence="17" key="3">
    <citation type="journal article" date="2019" name="G3 (Bethesda)">
        <title>Hybrid Assembly of the Genome of the Entomopathogenic Nematode Steinernema carpocapsae Identifies the X-Chromosome.</title>
        <authorList>
            <person name="Serra L."/>
            <person name="Macchietto M."/>
            <person name="Macias-Munoz A."/>
            <person name="McGill C.J."/>
            <person name="Rodriguez I.M."/>
            <person name="Rodriguez B."/>
            <person name="Murad R."/>
            <person name="Mortazavi A."/>
        </authorList>
    </citation>
    <scope>NUCLEOTIDE SEQUENCE</scope>
    <source>
        <strain evidence="17">ALL</strain>
    </source>
</reference>
<feature type="disulfide bond" evidence="14">
    <location>
        <begin position="360"/>
        <end position="408"/>
    </location>
</feature>
<feature type="binding site" evidence="13">
    <location>
        <position position="251"/>
    </location>
    <ligand>
        <name>Zn(2+)</name>
        <dbReference type="ChEBI" id="CHEBI:29105"/>
        <label>2</label>
    </ligand>
</feature>
<keyword evidence="3" id="KW-0964">Secreted</keyword>
<dbReference type="SUPFAM" id="SSF47862">
    <property type="entry name" value="Saposin"/>
    <property type="match status" value="1"/>
</dbReference>
<proteinExistence type="inferred from homology"/>
<feature type="binding site" evidence="13">
    <location>
        <position position="291"/>
    </location>
    <ligand>
        <name>Zn(2+)</name>
        <dbReference type="ChEBI" id="CHEBI:29105"/>
        <label>2</label>
    </ligand>
</feature>
<dbReference type="STRING" id="34508.A0A4U5NFX2"/>
<dbReference type="CDD" id="cd00842">
    <property type="entry name" value="MPP_ASMase"/>
    <property type="match status" value="1"/>
</dbReference>
<keyword evidence="5 15" id="KW-0732">Signal</keyword>
<keyword evidence="10 12" id="KW-0326">Glycosidase</keyword>
<feature type="binding site" evidence="13">
    <location>
        <position position="436"/>
    </location>
    <ligand>
        <name>Zn(2+)</name>
        <dbReference type="ChEBI" id="CHEBI:29105"/>
        <label>1</label>
    </ligand>
</feature>
<feature type="binding site" evidence="13">
    <location>
        <position position="251"/>
    </location>
    <ligand>
        <name>Zn(2+)</name>
        <dbReference type="ChEBI" id="CHEBI:29105"/>
        <label>1</label>
    </ligand>
</feature>
<evidence type="ECO:0000256" key="1">
    <source>
        <dbReference type="ARBA" id="ARBA00004613"/>
    </source>
</evidence>
<protein>
    <recommendedName>
        <fullName evidence="12">Sphingomyelin phosphodiesterase</fullName>
        <ecNumber evidence="12">3.1.4.12</ecNumber>
    </recommendedName>
</protein>
<dbReference type="PANTHER" id="PTHR10340:SF54">
    <property type="entry name" value="SPHINGOMYELIN PHOSPHODIESTERASE 2"/>
    <property type="match status" value="1"/>
</dbReference>
<dbReference type="InterPro" id="IPR045473">
    <property type="entry name" value="ASM_C"/>
</dbReference>
<evidence type="ECO:0000313" key="17">
    <source>
        <dbReference type="EMBL" id="TKR81616.1"/>
    </source>
</evidence>
<dbReference type="Pfam" id="PF05184">
    <property type="entry name" value="SapB_1"/>
    <property type="match status" value="1"/>
</dbReference>
<keyword evidence="9" id="KW-0325">Glycoprotein</keyword>
<feature type="disulfide bond" evidence="14">
    <location>
        <begin position="572"/>
        <end position="586"/>
    </location>
</feature>
<dbReference type="GO" id="GO:0061750">
    <property type="term" value="F:acid sphingomyelin phosphodiesterase activity"/>
    <property type="evidence" value="ECO:0007669"/>
    <property type="project" value="TreeGrafter"/>
</dbReference>
<evidence type="ECO:0000256" key="8">
    <source>
        <dbReference type="ARBA" id="ARBA00023157"/>
    </source>
</evidence>
<keyword evidence="4 13" id="KW-0479">Metal-binding</keyword>
<keyword evidence="8 14" id="KW-1015">Disulfide bond</keyword>
<dbReference type="GO" id="GO:0046872">
    <property type="term" value="F:metal ion binding"/>
    <property type="evidence" value="ECO:0007669"/>
    <property type="project" value="UniProtKB-KW"/>
</dbReference>
<evidence type="ECO:0000256" key="13">
    <source>
        <dbReference type="PIRSR" id="PIRSR000948-1"/>
    </source>
</evidence>
<feature type="binding site" evidence="13">
    <location>
        <position position="434"/>
    </location>
    <ligand>
        <name>Zn(2+)</name>
        <dbReference type="ChEBI" id="CHEBI:29105"/>
        <label>2</label>
    </ligand>
</feature>
<dbReference type="GO" id="GO:0006685">
    <property type="term" value="P:sphingomyelin catabolic process"/>
    <property type="evidence" value="ECO:0007669"/>
    <property type="project" value="UniProtKB-UniRule"/>
</dbReference>
<dbReference type="InterPro" id="IPR008139">
    <property type="entry name" value="SaposinB_dom"/>
</dbReference>
<comment type="similarity">
    <text evidence="2 12">Belongs to the acid sphingomyelinase family.</text>
</comment>
<feature type="chain" id="PRO_5020735012" description="Sphingomyelin phosphodiesterase" evidence="15">
    <location>
        <begin position="20"/>
        <end position="594"/>
    </location>
</feature>
<dbReference type="SMART" id="SM00741">
    <property type="entry name" value="SapB"/>
    <property type="match status" value="1"/>
</dbReference>
<dbReference type="GO" id="GO:0016020">
    <property type="term" value="C:membrane"/>
    <property type="evidence" value="ECO:0007669"/>
    <property type="project" value="GOC"/>
</dbReference>
<evidence type="ECO:0000256" key="3">
    <source>
        <dbReference type="ARBA" id="ARBA00022525"/>
    </source>
</evidence>
<evidence type="ECO:0000256" key="10">
    <source>
        <dbReference type="ARBA" id="ARBA00023295"/>
    </source>
</evidence>
<reference evidence="17" key="2">
    <citation type="journal article" date="2015" name="Genome Biol.">
        <title>Comparative genomics of Steinernema reveals deeply conserved gene regulatory networks.</title>
        <authorList>
            <person name="Dillman A.R."/>
            <person name="Macchietto M."/>
            <person name="Porter C.F."/>
            <person name="Rogers A."/>
            <person name="Williams B."/>
            <person name="Antoshechkin I."/>
            <person name="Lee M.M."/>
            <person name="Goodwin Z."/>
            <person name="Lu X."/>
            <person name="Lewis E.E."/>
            <person name="Goodrich-Blair H."/>
            <person name="Stock S.P."/>
            <person name="Adams B.J."/>
            <person name="Sternberg P.W."/>
            <person name="Mortazavi A."/>
        </authorList>
    </citation>
    <scope>NUCLEOTIDE SEQUENCE [LARGE SCALE GENOMIC DNA]</scope>
    <source>
        <strain evidence="17">ALL</strain>
    </source>
</reference>
<evidence type="ECO:0000256" key="9">
    <source>
        <dbReference type="ARBA" id="ARBA00023180"/>
    </source>
</evidence>
<comment type="catalytic activity">
    <reaction evidence="11">
        <text>a sphingomyelin + H2O = phosphocholine + an N-acylsphing-4-enine + H(+)</text>
        <dbReference type="Rhea" id="RHEA:19253"/>
        <dbReference type="ChEBI" id="CHEBI:15377"/>
        <dbReference type="ChEBI" id="CHEBI:15378"/>
        <dbReference type="ChEBI" id="CHEBI:17636"/>
        <dbReference type="ChEBI" id="CHEBI:52639"/>
        <dbReference type="ChEBI" id="CHEBI:295975"/>
        <dbReference type="EC" id="3.1.4.12"/>
    </reaction>
    <physiologicalReaction direction="left-to-right" evidence="11">
        <dbReference type="Rhea" id="RHEA:19254"/>
    </physiologicalReaction>
</comment>
<evidence type="ECO:0000256" key="15">
    <source>
        <dbReference type="SAM" id="SignalP"/>
    </source>
</evidence>
<evidence type="ECO:0000256" key="2">
    <source>
        <dbReference type="ARBA" id="ARBA00008234"/>
    </source>
</evidence>
<dbReference type="PROSITE" id="PS50015">
    <property type="entry name" value="SAP_B"/>
    <property type="match status" value="1"/>
</dbReference>
<dbReference type="PANTHER" id="PTHR10340">
    <property type="entry name" value="SPHINGOMYELIN PHOSPHODIESTERASE"/>
    <property type="match status" value="1"/>
</dbReference>
<dbReference type="PIRSF" id="PIRSF000948">
    <property type="entry name" value="Sphingomy_PDE"/>
    <property type="match status" value="1"/>
</dbReference>
<reference evidence="17" key="1">
    <citation type="submission" date="2013-11" db="EMBL/GenBank/DDBJ databases">
        <authorList>
            <person name="Sternberg P."/>
            <person name="Dillman A."/>
            <person name="Macchietto M."/>
        </authorList>
    </citation>
    <scope>NUCLEOTIDE SEQUENCE</scope>
    <source>
        <strain evidence="17">ALL</strain>
    </source>
</reference>
<dbReference type="GO" id="GO:0005615">
    <property type="term" value="C:extracellular space"/>
    <property type="evidence" value="ECO:0007669"/>
    <property type="project" value="TreeGrafter"/>
</dbReference>
<organism evidence="17">
    <name type="scientific">Steinernema carpocapsae</name>
    <name type="common">Entomopathogenic nematode</name>
    <dbReference type="NCBI Taxonomy" id="34508"/>
    <lineage>
        <taxon>Eukaryota</taxon>
        <taxon>Metazoa</taxon>
        <taxon>Ecdysozoa</taxon>
        <taxon>Nematoda</taxon>
        <taxon>Chromadorea</taxon>
        <taxon>Rhabditida</taxon>
        <taxon>Tylenchina</taxon>
        <taxon>Panagrolaimomorpha</taxon>
        <taxon>Strongyloidoidea</taxon>
        <taxon>Steinernematidae</taxon>
        <taxon>Steinernema</taxon>
    </lineage>
</organism>
<dbReference type="Gene3D" id="1.10.225.10">
    <property type="entry name" value="Saposin-like"/>
    <property type="match status" value="1"/>
</dbReference>
<feature type="disulfide bond" evidence="14">
    <location>
        <begin position="82"/>
        <end position="93"/>
    </location>
</feature>
<evidence type="ECO:0000256" key="12">
    <source>
        <dbReference type="PIRNR" id="PIRNR000948"/>
    </source>
</evidence>
<comment type="function">
    <text evidence="12">Converts sphingomyelin to ceramide.</text>
</comment>
<dbReference type="InterPro" id="IPR011160">
    <property type="entry name" value="Sphingomy_PDE"/>
</dbReference>
<dbReference type="OrthoDB" id="282973at2759"/>
<evidence type="ECO:0000256" key="11">
    <source>
        <dbReference type="ARBA" id="ARBA00047268"/>
    </source>
</evidence>
<feature type="disulfide bond" evidence="14">
    <location>
        <begin position="183"/>
        <end position="195"/>
    </location>
</feature>
<accession>A0A4U5NFX2</accession>
<feature type="domain" description="Saposin B-type" evidence="16">
    <location>
        <begin position="47"/>
        <end position="130"/>
    </location>
</feature>
<keyword evidence="6 12" id="KW-0378">Hydrolase</keyword>
<comment type="cofactor">
    <cofactor evidence="13">
        <name>Zn(2+)</name>
        <dbReference type="ChEBI" id="CHEBI:29105"/>
    </cofactor>
    <text evidence="13">Binds 2 Zn(2+) ions per subunit.</text>
</comment>
<evidence type="ECO:0000256" key="6">
    <source>
        <dbReference type="ARBA" id="ARBA00022801"/>
    </source>
</evidence>
<evidence type="ECO:0000256" key="14">
    <source>
        <dbReference type="PIRSR" id="PIRSR000948-2"/>
    </source>
</evidence>
<dbReference type="Pfam" id="PF19272">
    <property type="entry name" value="ASMase_C"/>
    <property type="match status" value="1"/>
</dbReference>
<dbReference type="EC" id="3.1.4.12" evidence="12"/>
<comment type="subcellular location">
    <subcellularLocation>
        <location evidence="1">Secreted</location>
    </subcellularLocation>
</comment>
<feature type="binding site" evidence="13">
    <location>
        <position position="400"/>
    </location>
    <ligand>
        <name>Zn(2+)</name>
        <dbReference type="ChEBI" id="CHEBI:29105"/>
        <label>2</label>
    </ligand>
</feature>
<feature type="binding site" evidence="13">
    <location>
        <position position="170"/>
    </location>
    <ligand>
        <name>Zn(2+)</name>
        <dbReference type="ChEBI" id="CHEBI:29105"/>
        <label>1</label>
    </ligand>
</feature>
<sequence length="594" mass="67967">MRSSLVVLLFAAILGLCHAGVIPAEEPTLNKGVYIHLLQKRMQSSKDNLLCWPCKLAVGEIHKMIKNNATDDEIDNMLISLCKTFKIEQDYVCSHIIKAFSAEIYYTLKHMNGSKTDKEICGFFGCFGGQEALDMPWNITIPGNKPAVKPWPQVPSGKPTLRVLHLSDIHVDYGYVEGSEADCTNHEIINTYAYCCRGYKGDDRPNNPVRVPAGKWGAPFKCDIPYRMFDLAMKHISQKEPNLDYIIITGDLESHNIWDYTRPGHVNAIENITSALLEYFPKTKIFQAIGNHEGVPMDSMAPHTLPDYKTRGPAWLYKTLANAWANWIPKEAIEDVKYRASYVVRPVKGLKIISINTIYCSTFNFYLYLNQADPDGTMSWLIKELLDSEKIGEKVHLISHIPNGANYCLKGWSENYYKIINRFENTIASQFYGHTHQDHFQVFYEDGNVNGRPTHFNWISPSLTTFSDNMPSYRIYTIDGDYEGSSFTVLDADTYYANLTEAYATNKEPVFKHEYSTREAYGMKDLSPASWDDLANRFLKDIDLFRQKFLPYYYRDHKNQECGWDCIEGYVCDMKSAQSYSDKKFCRGLKGEGS</sequence>
<feature type="disulfide bond" evidence="14">
    <location>
        <begin position="562"/>
        <end position="566"/>
    </location>
</feature>
<evidence type="ECO:0000256" key="7">
    <source>
        <dbReference type="ARBA" id="ARBA00022833"/>
    </source>
</evidence>
<dbReference type="InterPro" id="IPR041805">
    <property type="entry name" value="ASMase/PPN1_MPP"/>
</dbReference>